<sequence>MQEEPKTSFLINFIVRAVVGMGLIFFVNQYLEYRGIALRVGLNGISFLTSGILGLPGVAMLYGILAYKIL</sequence>
<name>A0A6N2RFI6_9FIRM</name>
<organism evidence="2">
    <name type="scientific">[Clostridium] nexile</name>
    <dbReference type="NCBI Taxonomy" id="29361"/>
    <lineage>
        <taxon>Bacteria</taxon>
        <taxon>Bacillati</taxon>
        <taxon>Bacillota</taxon>
        <taxon>Clostridia</taxon>
        <taxon>Lachnospirales</taxon>
        <taxon>Lachnospiraceae</taxon>
        <taxon>Tyzzerella</taxon>
    </lineage>
</organism>
<keyword evidence="1" id="KW-1133">Transmembrane helix</keyword>
<gene>
    <name evidence="2" type="ORF">CNLFYP112_00146</name>
</gene>
<dbReference type="EMBL" id="CACRTG010000001">
    <property type="protein sequence ID" value="VYS79752.1"/>
    <property type="molecule type" value="Genomic_DNA"/>
</dbReference>
<dbReference type="AlphaFoldDB" id="A0A6N2RFI6"/>
<protein>
    <submittedName>
        <fullName evidence="2">SigmaK-factor processing regulatory protein BofA</fullName>
    </submittedName>
</protein>
<accession>A0A6N2RFI6</accession>
<evidence type="ECO:0000313" key="2">
    <source>
        <dbReference type="EMBL" id="VYS79752.1"/>
    </source>
</evidence>
<evidence type="ECO:0000256" key="1">
    <source>
        <dbReference type="SAM" id="Phobius"/>
    </source>
</evidence>
<feature type="transmembrane region" description="Helical" evidence="1">
    <location>
        <begin position="9"/>
        <end position="27"/>
    </location>
</feature>
<proteinExistence type="predicted"/>
<dbReference type="Pfam" id="PF07441">
    <property type="entry name" value="BofA"/>
    <property type="match status" value="1"/>
</dbReference>
<dbReference type="InterPro" id="IPR010001">
    <property type="entry name" value="BofA"/>
</dbReference>
<reference evidence="2" key="1">
    <citation type="submission" date="2019-11" db="EMBL/GenBank/DDBJ databases">
        <authorList>
            <person name="Feng L."/>
        </authorList>
    </citation>
    <scope>NUCLEOTIDE SEQUENCE</scope>
    <source>
        <strain evidence="2">CnexileLFYP112</strain>
    </source>
</reference>
<keyword evidence="1" id="KW-0812">Transmembrane</keyword>
<feature type="transmembrane region" description="Helical" evidence="1">
    <location>
        <begin position="47"/>
        <end position="67"/>
    </location>
</feature>
<keyword evidence="1" id="KW-0472">Membrane</keyword>